<comment type="caution">
    <text evidence="2">The sequence shown here is derived from an EMBL/GenBank/DDBJ whole genome shotgun (WGS) entry which is preliminary data.</text>
</comment>
<evidence type="ECO:0000313" key="2">
    <source>
        <dbReference type="EMBL" id="GAN54919.1"/>
    </source>
</evidence>
<keyword evidence="3" id="KW-1185">Reference proteome</keyword>
<dbReference type="STRING" id="1231623.Tasa_034_003"/>
<feature type="compositionally biased region" description="Basic and acidic residues" evidence="1">
    <location>
        <begin position="34"/>
        <end position="64"/>
    </location>
</feature>
<protein>
    <submittedName>
        <fullName evidence="2">Uncharacterized protein</fullName>
    </submittedName>
</protein>
<gene>
    <name evidence="2" type="ORF">Tasa_034_003</name>
</gene>
<evidence type="ECO:0000313" key="3">
    <source>
        <dbReference type="Proteomes" id="UP000032679"/>
    </source>
</evidence>
<dbReference type="Proteomes" id="UP000032679">
    <property type="component" value="Unassembled WGS sequence"/>
</dbReference>
<dbReference type="AlphaFoldDB" id="A0A0D6MMM4"/>
<name>A0A0D6MMM4_9PROT</name>
<proteinExistence type="predicted"/>
<dbReference type="EMBL" id="BALE01000034">
    <property type="protein sequence ID" value="GAN54919.1"/>
    <property type="molecule type" value="Genomic_DNA"/>
</dbReference>
<organism evidence="2 3">
    <name type="scientific">Tanticharoenia sakaeratensis NBRC 103193</name>
    <dbReference type="NCBI Taxonomy" id="1231623"/>
    <lineage>
        <taxon>Bacteria</taxon>
        <taxon>Pseudomonadati</taxon>
        <taxon>Pseudomonadota</taxon>
        <taxon>Alphaproteobacteria</taxon>
        <taxon>Acetobacterales</taxon>
        <taxon>Acetobacteraceae</taxon>
        <taxon>Tanticharoenia</taxon>
    </lineage>
</organism>
<feature type="region of interest" description="Disordered" evidence="1">
    <location>
        <begin position="1"/>
        <end position="20"/>
    </location>
</feature>
<feature type="region of interest" description="Disordered" evidence="1">
    <location>
        <begin position="26"/>
        <end position="90"/>
    </location>
</feature>
<accession>A0A0D6MMM4</accession>
<evidence type="ECO:0000256" key="1">
    <source>
        <dbReference type="SAM" id="MobiDB-lite"/>
    </source>
</evidence>
<sequence>MQELAMWVGGVLPRPSRARPCTQLNDAQKATNHGMDKDFLPRPRQRKEVETSQVIKEEARRGPETCHSGLGLPPVPTQPWAGRVPTGRVG</sequence>
<reference evidence="2 3" key="1">
    <citation type="submission" date="2012-10" db="EMBL/GenBank/DDBJ databases">
        <title>Genome sequencing of Tanticharoenia sakaeratensis NBRC 103193.</title>
        <authorList>
            <person name="Azuma Y."/>
            <person name="Hadano H."/>
            <person name="Hirakawa H."/>
            <person name="Matsushita K."/>
        </authorList>
    </citation>
    <scope>NUCLEOTIDE SEQUENCE [LARGE SCALE GENOMIC DNA]</scope>
    <source>
        <strain evidence="2 3">NBRC 103193</strain>
    </source>
</reference>